<keyword evidence="8" id="KW-1185">Reference proteome</keyword>
<dbReference type="InterPro" id="IPR050598">
    <property type="entry name" value="AminoAcid_Transporter"/>
</dbReference>
<dbReference type="OrthoDB" id="5982228at2759"/>
<feature type="compositionally biased region" description="Basic and acidic residues" evidence="5">
    <location>
        <begin position="1"/>
        <end position="10"/>
    </location>
</feature>
<evidence type="ECO:0000256" key="2">
    <source>
        <dbReference type="ARBA" id="ARBA00022692"/>
    </source>
</evidence>
<accession>A0A0G2H6U2</accession>
<feature type="region of interest" description="Disordered" evidence="5">
    <location>
        <begin position="1"/>
        <end position="44"/>
    </location>
</feature>
<evidence type="ECO:0000313" key="8">
    <source>
        <dbReference type="Proteomes" id="UP000034680"/>
    </source>
</evidence>
<feature type="transmembrane region" description="Helical" evidence="6">
    <location>
        <begin position="299"/>
        <end position="322"/>
    </location>
</feature>
<feature type="transmembrane region" description="Helical" evidence="6">
    <location>
        <begin position="212"/>
        <end position="231"/>
    </location>
</feature>
<reference evidence="7 8" key="2">
    <citation type="submission" date="2015-05" db="EMBL/GenBank/DDBJ databases">
        <authorList>
            <person name="Morales-Cruz A."/>
            <person name="Amrine K.C."/>
            <person name="Cantu D."/>
        </authorList>
    </citation>
    <scope>NUCLEOTIDE SEQUENCE [LARGE SCALE GENOMIC DNA]</scope>
    <source>
        <strain evidence="7">DA912</strain>
    </source>
</reference>
<feature type="transmembrane region" description="Helical" evidence="6">
    <location>
        <begin position="180"/>
        <end position="200"/>
    </location>
</feature>
<dbReference type="Pfam" id="PF13520">
    <property type="entry name" value="AA_permease_2"/>
    <property type="match status" value="1"/>
</dbReference>
<feature type="compositionally biased region" description="Polar residues" evidence="5">
    <location>
        <begin position="25"/>
        <end position="38"/>
    </location>
</feature>
<organism evidence="7 8">
    <name type="scientific">Diaporthe ampelina</name>
    <dbReference type="NCBI Taxonomy" id="1214573"/>
    <lineage>
        <taxon>Eukaryota</taxon>
        <taxon>Fungi</taxon>
        <taxon>Dikarya</taxon>
        <taxon>Ascomycota</taxon>
        <taxon>Pezizomycotina</taxon>
        <taxon>Sordariomycetes</taxon>
        <taxon>Sordariomycetidae</taxon>
        <taxon>Diaporthales</taxon>
        <taxon>Diaporthaceae</taxon>
        <taxon>Diaporthe</taxon>
    </lineage>
</organism>
<name>A0A0G2H6U2_9PEZI</name>
<comment type="caution">
    <text evidence="7">The sequence shown here is derived from an EMBL/GenBank/DDBJ whole genome shotgun (WGS) entry which is preliminary data.</text>
</comment>
<proteinExistence type="predicted"/>
<dbReference type="InterPro" id="IPR002293">
    <property type="entry name" value="AA/rel_permease1"/>
</dbReference>
<feature type="transmembrane region" description="Helical" evidence="6">
    <location>
        <begin position="67"/>
        <end position="92"/>
    </location>
</feature>
<dbReference type="PANTHER" id="PTHR11785">
    <property type="entry name" value="AMINO ACID TRANSPORTER"/>
    <property type="match status" value="1"/>
</dbReference>
<protein>
    <submittedName>
        <fullName evidence="7">Putative methionine permease</fullName>
    </submittedName>
</protein>
<feature type="transmembrane region" description="Helical" evidence="6">
    <location>
        <begin position="98"/>
        <end position="120"/>
    </location>
</feature>
<dbReference type="STRING" id="1214573.A0A0G2H6U2"/>
<evidence type="ECO:0000256" key="1">
    <source>
        <dbReference type="ARBA" id="ARBA00004141"/>
    </source>
</evidence>
<dbReference type="Gene3D" id="1.20.1740.10">
    <property type="entry name" value="Amino acid/polyamine transporter I"/>
    <property type="match status" value="1"/>
</dbReference>
<evidence type="ECO:0000256" key="5">
    <source>
        <dbReference type="SAM" id="MobiDB-lite"/>
    </source>
</evidence>
<dbReference type="AlphaFoldDB" id="A0A0G2H6U2"/>
<dbReference type="PIRSF" id="PIRSF006060">
    <property type="entry name" value="AA_transporter"/>
    <property type="match status" value="1"/>
</dbReference>
<feature type="transmembrane region" description="Helical" evidence="6">
    <location>
        <begin position="261"/>
        <end position="278"/>
    </location>
</feature>
<evidence type="ECO:0000256" key="6">
    <source>
        <dbReference type="SAM" id="Phobius"/>
    </source>
</evidence>
<dbReference type="Proteomes" id="UP000034680">
    <property type="component" value="Unassembled WGS sequence"/>
</dbReference>
<dbReference type="GO" id="GO:0016020">
    <property type="term" value="C:membrane"/>
    <property type="evidence" value="ECO:0007669"/>
    <property type="project" value="UniProtKB-SubCell"/>
</dbReference>
<keyword evidence="4 6" id="KW-0472">Membrane</keyword>
<dbReference type="EMBL" id="LCUC01000436">
    <property type="protein sequence ID" value="KKY30888.1"/>
    <property type="molecule type" value="Genomic_DNA"/>
</dbReference>
<comment type="subcellular location">
    <subcellularLocation>
        <location evidence="1">Membrane</location>
        <topology evidence="1">Multi-pass membrane protein</topology>
    </subcellularLocation>
</comment>
<keyword evidence="3 6" id="KW-1133">Transmembrane helix</keyword>
<feature type="transmembrane region" description="Helical" evidence="6">
    <location>
        <begin position="352"/>
        <end position="373"/>
    </location>
</feature>
<keyword evidence="2 6" id="KW-0812">Transmembrane</keyword>
<gene>
    <name evidence="7" type="ORF">UCDDA912_g09176</name>
</gene>
<reference evidence="7 8" key="1">
    <citation type="submission" date="2015-05" db="EMBL/GenBank/DDBJ databases">
        <title>Distinctive expansion of gene families associated with plant cell wall degradation and secondary metabolism in the genomes of grapevine trunk pathogens.</title>
        <authorList>
            <person name="Lawrence D.P."/>
            <person name="Travadon R."/>
            <person name="Rolshausen P.E."/>
            <person name="Baumgartner K."/>
        </authorList>
    </citation>
    <scope>NUCLEOTIDE SEQUENCE [LARGE SCALE GENOMIC DNA]</scope>
    <source>
        <strain evidence="7">DA912</strain>
    </source>
</reference>
<sequence length="376" mass="39959">MSDTHDDREALPLLFSPPTPTSPTAGYSTVKPDSSTQRLDAPESRAIENGVVPETSTLGRTLSRQSAYILVISRVLGSGIFATPGTIIRAVGSVGLALSLWVVGAVVAACGLAIALEYGSMLPRSGGEKVYLEFTYRRPRFLASTVVAVMVVCLGFTASNCVVFSQYVLFAAGVEEPAEWIRKGVAVGLLTAITVIHGVFRALGVRIQNFLGWIKVGLIVFMILSGLYVVILRPTGSAPGVSTTHATSASGWDDIWRGSNWDWGVVSTSLFQVFYSYAGLENANNVLNEVKDPVRTLRFVSISALVTACVLYLLTNVAYFIVVPVEEIKASGELVAALFFERVFGGNVGGRLLPLAVALSAAGNVMVVAFAMVGDI</sequence>
<evidence type="ECO:0000313" key="7">
    <source>
        <dbReference type="EMBL" id="KKY30888.1"/>
    </source>
</evidence>
<dbReference type="PANTHER" id="PTHR11785:SF532">
    <property type="entry name" value="TRANSPORTER, PUTATIVE (EUROFUNG)-RELATED"/>
    <property type="match status" value="1"/>
</dbReference>
<feature type="transmembrane region" description="Helical" evidence="6">
    <location>
        <begin position="141"/>
        <end position="168"/>
    </location>
</feature>
<dbReference type="GO" id="GO:0015179">
    <property type="term" value="F:L-amino acid transmembrane transporter activity"/>
    <property type="evidence" value="ECO:0007669"/>
    <property type="project" value="TreeGrafter"/>
</dbReference>
<evidence type="ECO:0000256" key="3">
    <source>
        <dbReference type="ARBA" id="ARBA00022989"/>
    </source>
</evidence>
<evidence type="ECO:0000256" key="4">
    <source>
        <dbReference type="ARBA" id="ARBA00023136"/>
    </source>
</evidence>